<name>A0AAQ3Q2H6_9LILI</name>
<evidence type="ECO:0000256" key="1">
    <source>
        <dbReference type="ARBA" id="ARBA00007233"/>
    </source>
</evidence>
<gene>
    <name evidence="5" type="ORF">Cni_G04175</name>
</gene>
<dbReference type="GO" id="GO:0004869">
    <property type="term" value="F:cysteine-type endopeptidase inhibitor activity"/>
    <property type="evidence" value="ECO:0007669"/>
    <property type="project" value="UniProtKB-KW"/>
</dbReference>
<dbReference type="EMBL" id="CP136890">
    <property type="protein sequence ID" value="WOK95468.1"/>
    <property type="molecule type" value="Genomic_DNA"/>
</dbReference>
<proteinExistence type="inferred from homology"/>
<dbReference type="SMART" id="SM00043">
    <property type="entry name" value="CY"/>
    <property type="match status" value="1"/>
</dbReference>
<dbReference type="CDD" id="cd00042">
    <property type="entry name" value="CY"/>
    <property type="match status" value="1"/>
</dbReference>
<dbReference type="Gene3D" id="3.10.450.10">
    <property type="match status" value="1"/>
</dbReference>
<dbReference type="SUPFAM" id="SSF54403">
    <property type="entry name" value="Cystatin/monellin"/>
    <property type="match status" value="1"/>
</dbReference>
<evidence type="ECO:0000256" key="2">
    <source>
        <dbReference type="ARBA" id="ARBA00022690"/>
    </source>
</evidence>
<dbReference type="Pfam" id="PF16845">
    <property type="entry name" value="SQAPI"/>
    <property type="match status" value="1"/>
</dbReference>
<keyword evidence="3" id="KW-0789">Thiol protease inhibitor</keyword>
<reference evidence="5 6" key="1">
    <citation type="submission" date="2023-10" db="EMBL/GenBank/DDBJ databases">
        <title>Chromosome-scale genome assembly provides insights into flower coloration mechanisms of Canna indica.</title>
        <authorList>
            <person name="Li C."/>
        </authorList>
    </citation>
    <scope>NUCLEOTIDE SEQUENCE [LARGE SCALE GENOMIC DNA]</scope>
    <source>
        <tissue evidence="5">Flower</tissue>
    </source>
</reference>
<evidence type="ECO:0000259" key="4">
    <source>
        <dbReference type="SMART" id="SM00043"/>
    </source>
</evidence>
<keyword evidence="6" id="KW-1185">Reference proteome</keyword>
<protein>
    <submittedName>
        <fullName evidence="5">Cysteine proteinase inhibitor 1-like</fullName>
    </submittedName>
</protein>
<evidence type="ECO:0000313" key="5">
    <source>
        <dbReference type="EMBL" id="WOK95468.1"/>
    </source>
</evidence>
<dbReference type="Proteomes" id="UP001327560">
    <property type="component" value="Chromosome 1"/>
</dbReference>
<accession>A0AAQ3Q2H6</accession>
<evidence type="ECO:0000256" key="3">
    <source>
        <dbReference type="ARBA" id="ARBA00022704"/>
    </source>
</evidence>
<keyword evidence="2" id="KW-0646">Protease inhibitor</keyword>
<dbReference type="InterPro" id="IPR046350">
    <property type="entry name" value="Cystatin_sf"/>
</dbReference>
<organism evidence="5 6">
    <name type="scientific">Canna indica</name>
    <name type="common">Indian-shot</name>
    <dbReference type="NCBI Taxonomy" id="4628"/>
    <lineage>
        <taxon>Eukaryota</taxon>
        <taxon>Viridiplantae</taxon>
        <taxon>Streptophyta</taxon>
        <taxon>Embryophyta</taxon>
        <taxon>Tracheophyta</taxon>
        <taxon>Spermatophyta</taxon>
        <taxon>Magnoliopsida</taxon>
        <taxon>Liliopsida</taxon>
        <taxon>Zingiberales</taxon>
        <taxon>Cannaceae</taxon>
        <taxon>Canna</taxon>
    </lineage>
</organism>
<dbReference type="AlphaFoldDB" id="A0AAQ3Q2H6"/>
<comment type="similarity">
    <text evidence="1">Belongs to the cystatin family. Phytocystatin subfamily.</text>
</comment>
<dbReference type="PANTHER" id="PTHR47364">
    <property type="entry name" value="CYSTEINE PROTEINASE INHIBITOR 5"/>
    <property type="match status" value="1"/>
</dbReference>
<feature type="domain" description="Cystatin" evidence="4">
    <location>
        <begin position="17"/>
        <end position="107"/>
    </location>
</feature>
<dbReference type="PANTHER" id="PTHR47364:SF2">
    <property type="entry name" value="CYSTEINE PROTEINASE INHIBITOR 5"/>
    <property type="match status" value="1"/>
</dbReference>
<evidence type="ECO:0000313" key="6">
    <source>
        <dbReference type="Proteomes" id="UP001327560"/>
    </source>
</evidence>
<dbReference type="InterPro" id="IPR000010">
    <property type="entry name" value="Cystatin_dom"/>
</dbReference>
<sequence>MFCVVLFSHQAIAARDNLVGGWKPINGGTTDPHIQKLAQFAVSEYNKQQGASFELVNLVKTEMQVVAGINYRLLLHAKLKSGSVDTFQAVVFESLKSELKLVSFVELD</sequence>